<dbReference type="AlphaFoldDB" id="A0A7I7T198"/>
<dbReference type="Proteomes" id="UP000467148">
    <property type="component" value="Chromosome"/>
</dbReference>
<dbReference type="SUPFAM" id="SSF51679">
    <property type="entry name" value="Bacterial luciferase-like"/>
    <property type="match status" value="1"/>
</dbReference>
<proteinExistence type="predicted"/>
<keyword evidence="2" id="KW-1185">Reference proteome</keyword>
<dbReference type="RefSeq" id="WP_163746109.1">
    <property type="nucleotide sequence ID" value="NZ_AP022596.1"/>
</dbReference>
<evidence type="ECO:0000313" key="1">
    <source>
        <dbReference type="EMBL" id="BBY62271.1"/>
    </source>
</evidence>
<evidence type="ECO:0000313" key="2">
    <source>
        <dbReference type="Proteomes" id="UP000467148"/>
    </source>
</evidence>
<organism evidence="1 2">
    <name type="scientific">Mycolicibacterium helvum</name>
    <dbReference type="NCBI Taxonomy" id="1534349"/>
    <lineage>
        <taxon>Bacteria</taxon>
        <taxon>Bacillati</taxon>
        <taxon>Actinomycetota</taxon>
        <taxon>Actinomycetes</taxon>
        <taxon>Mycobacteriales</taxon>
        <taxon>Mycobacteriaceae</taxon>
        <taxon>Mycolicibacterium</taxon>
    </lineage>
</organism>
<dbReference type="Gene3D" id="3.20.20.30">
    <property type="entry name" value="Luciferase-like domain"/>
    <property type="match status" value="1"/>
</dbReference>
<dbReference type="InterPro" id="IPR036661">
    <property type="entry name" value="Luciferase-like_sf"/>
</dbReference>
<dbReference type="KEGG" id="mhev:MHEL_05140"/>
<sequence>MVGFIGQSADADAVTDKSWRRWGHLGPGLVCGRADDLIKYFSRLRDQGAQRFYVWFADFAAPESIAEFGESVIAEFPR</sequence>
<accession>A0A7I7T198</accession>
<name>A0A7I7T198_9MYCO</name>
<gene>
    <name evidence="1" type="ORF">MHEL_05140</name>
</gene>
<evidence type="ECO:0008006" key="3">
    <source>
        <dbReference type="Google" id="ProtNLM"/>
    </source>
</evidence>
<dbReference type="GO" id="GO:0016705">
    <property type="term" value="F:oxidoreductase activity, acting on paired donors, with incorporation or reduction of molecular oxygen"/>
    <property type="evidence" value="ECO:0007669"/>
    <property type="project" value="InterPro"/>
</dbReference>
<reference evidence="1 2" key="1">
    <citation type="journal article" date="2019" name="Emerg. Microbes Infect.">
        <title>Comprehensive subspecies identification of 175 nontuberculous mycobacteria species based on 7547 genomic profiles.</title>
        <authorList>
            <person name="Matsumoto Y."/>
            <person name="Kinjo T."/>
            <person name="Motooka D."/>
            <person name="Nabeya D."/>
            <person name="Jung N."/>
            <person name="Uechi K."/>
            <person name="Horii T."/>
            <person name="Iida T."/>
            <person name="Fujita J."/>
            <person name="Nakamura S."/>
        </authorList>
    </citation>
    <scope>NUCLEOTIDE SEQUENCE [LARGE SCALE GENOMIC DNA]</scope>
    <source>
        <strain evidence="1 2">JCM 30396</strain>
    </source>
</reference>
<protein>
    <recommendedName>
        <fullName evidence="3">LLM class F420-dependent oxidoreductase</fullName>
    </recommendedName>
</protein>
<dbReference type="EMBL" id="AP022596">
    <property type="protein sequence ID" value="BBY62271.1"/>
    <property type="molecule type" value="Genomic_DNA"/>
</dbReference>